<dbReference type="PANTHER" id="PTHR22888:SF9">
    <property type="entry name" value="CYTOCHROME C OXIDASE SUBUNIT 2"/>
    <property type="match status" value="1"/>
</dbReference>
<dbReference type="SUPFAM" id="SSF46626">
    <property type="entry name" value="Cytochrome c"/>
    <property type="match status" value="1"/>
</dbReference>
<dbReference type="Gene3D" id="1.10.760.10">
    <property type="entry name" value="Cytochrome c-like domain"/>
    <property type="match status" value="1"/>
</dbReference>
<keyword evidence="9 17" id="KW-0249">Electron transport</keyword>
<keyword evidence="5 17" id="KW-0679">Respiratory chain</keyword>
<dbReference type="NCBIfam" id="TIGR02866">
    <property type="entry name" value="CoxB"/>
    <property type="match status" value="1"/>
</dbReference>
<comment type="catalytic activity">
    <reaction evidence="15 18">
        <text>4 Fe(II)-[cytochrome c] + O2 + 8 H(+)(in) = 4 Fe(III)-[cytochrome c] + 2 H2O + 4 H(+)(out)</text>
        <dbReference type="Rhea" id="RHEA:11436"/>
        <dbReference type="Rhea" id="RHEA-COMP:10350"/>
        <dbReference type="Rhea" id="RHEA-COMP:14399"/>
        <dbReference type="ChEBI" id="CHEBI:15377"/>
        <dbReference type="ChEBI" id="CHEBI:15378"/>
        <dbReference type="ChEBI" id="CHEBI:15379"/>
        <dbReference type="ChEBI" id="CHEBI:29033"/>
        <dbReference type="ChEBI" id="CHEBI:29034"/>
        <dbReference type="EC" id="7.1.1.9"/>
    </reaction>
</comment>
<proteinExistence type="inferred from homology"/>
<sequence length="407" mass="45015">MGSCVDFNADEANSWSRGRASARRLLKRLCLLVAVALPGIAGAEFRFNFPDPVTPVARETLNIHNEFMLIITILFVAVFGIMIYSMIKHRKSSGHSPAKFTGPTGGLQWFWALVPFAILLYIDFILMGIPAVHAIIEMEDTKTRADMVLKVTGMQWKWQYEYPEAGVKYISTTTTPREQINNSEPKGENYLLEVDHPVVLPVGKKVRILLTSTDVIHTWWVPQFGVKRDAVPGFLRETWVQIEKPGIYRGQCAELCGKDHGFMPVVVHAVPEPEYLAWLEEKKAEAKAAAGGADRAWSSDELMAKGQEVYTKQCAACHQPNGLGMPPAFPALAGSPVVKGPLLGKDGKILKDSHVDRVVNGKAGTAMQAFRNTLSDVELAAVITYERNSFGNRQGDMIQPAQIKALR</sequence>
<comment type="caution">
    <text evidence="23">The sequence shown here is derived from an EMBL/GenBank/DDBJ whole genome shotgun (WGS) entry which is preliminary data.</text>
</comment>
<dbReference type="Pfam" id="PF00116">
    <property type="entry name" value="COX2"/>
    <property type="match status" value="1"/>
</dbReference>
<dbReference type="Gene3D" id="2.60.40.420">
    <property type="entry name" value="Cupredoxins - blue copper proteins"/>
    <property type="match status" value="1"/>
</dbReference>
<evidence type="ECO:0000259" key="21">
    <source>
        <dbReference type="PROSITE" id="PS50999"/>
    </source>
</evidence>
<name>A0A9D7QIY4_9RHOO</name>
<comment type="similarity">
    <text evidence="2 17">Belongs to the cytochrome c oxidase subunit 2 family.</text>
</comment>
<evidence type="ECO:0000259" key="20">
    <source>
        <dbReference type="PROSITE" id="PS50857"/>
    </source>
</evidence>
<evidence type="ECO:0000256" key="12">
    <source>
        <dbReference type="ARBA" id="ARBA00023008"/>
    </source>
</evidence>
<evidence type="ECO:0000313" key="24">
    <source>
        <dbReference type="Proteomes" id="UP000808146"/>
    </source>
</evidence>
<evidence type="ECO:0000256" key="7">
    <source>
        <dbReference type="ARBA" id="ARBA00022723"/>
    </source>
</evidence>
<dbReference type="Proteomes" id="UP000808146">
    <property type="component" value="Unassembled WGS sequence"/>
</dbReference>
<evidence type="ECO:0000256" key="5">
    <source>
        <dbReference type="ARBA" id="ARBA00022660"/>
    </source>
</evidence>
<evidence type="ECO:0000256" key="3">
    <source>
        <dbReference type="ARBA" id="ARBA00022448"/>
    </source>
</evidence>
<evidence type="ECO:0000259" key="22">
    <source>
        <dbReference type="PROSITE" id="PS51007"/>
    </source>
</evidence>
<dbReference type="InterPro" id="IPR045187">
    <property type="entry name" value="CcO_II"/>
</dbReference>
<comment type="cofactor">
    <cofactor evidence="18">
        <name>Cu cation</name>
        <dbReference type="ChEBI" id="CHEBI:23378"/>
    </cofactor>
    <text evidence="18">Binds a copper A center.</text>
</comment>
<dbReference type="AlphaFoldDB" id="A0A9D7QIY4"/>
<feature type="transmembrane region" description="Helical" evidence="19">
    <location>
        <begin position="67"/>
        <end position="87"/>
    </location>
</feature>
<keyword evidence="6 17" id="KW-0812">Transmembrane</keyword>
<keyword evidence="4 16" id="KW-0349">Heme</keyword>
<dbReference type="InterPro" id="IPR036257">
    <property type="entry name" value="Cyt_c_oxidase_su2_TM_sf"/>
</dbReference>
<organism evidence="23 24">
    <name type="scientific">Candidatus Dechloromonas phosphorivorans</name>
    <dbReference type="NCBI Taxonomy" id="2899244"/>
    <lineage>
        <taxon>Bacteria</taxon>
        <taxon>Pseudomonadati</taxon>
        <taxon>Pseudomonadota</taxon>
        <taxon>Betaproteobacteria</taxon>
        <taxon>Rhodocyclales</taxon>
        <taxon>Azonexaceae</taxon>
        <taxon>Dechloromonas</taxon>
    </lineage>
</organism>
<dbReference type="GO" id="GO:0005507">
    <property type="term" value="F:copper ion binding"/>
    <property type="evidence" value="ECO:0007669"/>
    <property type="project" value="InterPro"/>
</dbReference>
<evidence type="ECO:0000256" key="1">
    <source>
        <dbReference type="ARBA" id="ARBA00004141"/>
    </source>
</evidence>
<evidence type="ECO:0000256" key="13">
    <source>
        <dbReference type="ARBA" id="ARBA00023136"/>
    </source>
</evidence>
<evidence type="ECO:0000256" key="19">
    <source>
        <dbReference type="SAM" id="Phobius"/>
    </source>
</evidence>
<comment type="subcellular location">
    <subcellularLocation>
        <location evidence="17">Cell membrane</location>
        <topology evidence="17">Multi-pass membrane protein</topology>
    </subcellularLocation>
    <subcellularLocation>
        <location evidence="1">Membrane</location>
        <topology evidence="1">Multi-pass membrane protein</topology>
    </subcellularLocation>
</comment>
<dbReference type="InterPro" id="IPR008972">
    <property type="entry name" value="Cupredoxin"/>
</dbReference>
<keyword evidence="11 16" id="KW-0408">Iron</keyword>
<feature type="transmembrane region" description="Helical" evidence="19">
    <location>
        <begin position="29"/>
        <end position="47"/>
    </location>
</feature>
<dbReference type="EMBL" id="JADKBR010000011">
    <property type="protein sequence ID" value="MBK8890689.1"/>
    <property type="molecule type" value="Genomic_DNA"/>
</dbReference>
<evidence type="ECO:0000256" key="4">
    <source>
        <dbReference type="ARBA" id="ARBA00022617"/>
    </source>
</evidence>
<dbReference type="GO" id="GO:0016491">
    <property type="term" value="F:oxidoreductase activity"/>
    <property type="evidence" value="ECO:0007669"/>
    <property type="project" value="InterPro"/>
</dbReference>
<dbReference type="PROSITE" id="PS51007">
    <property type="entry name" value="CYTC"/>
    <property type="match status" value="1"/>
</dbReference>
<evidence type="ECO:0000256" key="6">
    <source>
        <dbReference type="ARBA" id="ARBA00022692"/>
    </source>
</evidence>
<evidence type="ECO:0000256" key="9">
    <source>
        <dbReference type="ARBA" id="ARBA00022982"/>
    </source>
</evidence>
<dbReference type="Gene3D" id="1.10.287.90">
    <property type="match status" value="1"/>
</dbReference>
<keyword evidence="8" id="KW-1278">Translocase</keyword>
<evidence type="ECO:0000256" key="16">
    <source>
        <dbReference type="PROSITE-ProRule" id="PRU00433"/>
    </source>
</evidence>
<gene>
    <name evidence="23" type="primary">coxB</name>
    <name evidence="23" type="ORF">IPN75_09930</name>
</gene>
<evidence type="ECO:0000256" key="8">
    <source>
        <dbReference type="ARBA" id="ARBA00022967"/>
    </source>
</evidence>
<dbReference type="PANTHER" id="PTHR22888">
    <property type="entry name" value="CYTOCHROME C OXIDASE, SUBUNIT II"/>
    <property type="match status" value="1"/>
</dbReference>
<feature type="domain" description="Cytochrome oxidase subunit II copper A binding" evidence="20">
    <location>
        <begin position="144"/>
        <end position="281"/>
    </location>
</feature>
<comment type="function">
    <text evidence="14 18">Subunits I and II form the functional core of the enzyme complex. Electrons originating in cytochrome c are transferred via heme a and Cu(A) to the binuclear center formed by heme a3 and Cu(B).</text>
</comment>
<dbReference type="GO" id="GO:0042773">
    <property type="term" value="P:ATP synthesis coupled electron transport"/>
    <property type="evidence" value="ECO:0007669"/>
    <property type="project" value="TreeGrafter"/>
</dbReference>
<dbReference type="Pfam" id="PF13442">
    <property type="entry name" value="Cytochrome_CBB3"/>
    <property type="match status" value="1"/>
</dbReference>
<keyword evidence="3 17" id="KW-0813">Transport</keyword>
<dbReference type="Pfam" id="PF02790">
    <property type="entry name" value="COX2_TM"/>
    <property type="match status" value="1"/>
</dbReference>
<dbReference type="GO" id="GO:0020037">
    <property type="term" value="F:heme binding"/>
    <property type="evidence" value="ECO:0007669"/>
    <property type="project" value="InterPro"/>
</dbReference>
<feature type="domain" description="Cytochrome c" evidence="22">
    <location>
        <begin position="301"/>
        <end position="390"/>
    </location>
</feature>
<keyword evidence="10 19" id="KW-1133">Transmembrane helix</keyword>
<dbReference type="InterPro" id="IPR009056">
    <property type="entry name" value="Cyt_c-like_dom"/>
</dbReference>
<dbReference type="GO" id="GO:0004129">
    <property type="term" value="F:cytochrome-c oxidase activity"/>
    <property type="evidence" value="ECO:0007669"/>
    <property type="project" value="UniProtKB-EC"/>
</dbReference>
<dbReference type="InterPro" id="IPR036909">
    <property type="entry name" value="Cyt_c-like_dom_sf"/>
</dbReference>
<reference evidence="23" key="1">
    <citation type="submission" date="2020-10" db="EMBL/GenBank/DDBJ databases">
        <title>Connecting structure to function with the recovery of over 1000 high-quality activated sludge metagenome-assembled genomes encoding full-length rRNA genes using long-read sequencing.</title>
        <authorList>
            <person name="Singleton C.M."/>
            <person name="Petriglieri F."/>
            <person name="Kristensen J.M."/>
            <person name="Kirkegaard R.H."/>
            <person name="Michaelsen T.Y."/>
            <person name="Andersen M.H."/>
            <person name="Karst S.M."/>
            <person name="Dueholm M.S."/>
            <person name="Nielsen P.H."/>
            <person name="Albertsen M."/>
        </authorList>
    </citation>
    <scope>NUCLEOTIDE SEQUENCE</scope>
    <source>
        <strain evidence="23">OdNE_18-Q3-R46-58_BAT3C.305</strain>
    </source>
</reference>
<evidence type="ECO:0000313" key="23">
    <source>
        <dbReference type="EMBL" id="MBK8890689.1"/>
    </source>
</evidence>
<dbReference type="PROSITE" id="PS50999">
    <property type="entry name" value="COX2_TM"/>
    <property type="match status" value="1"/>
</dbReference>
<evidence type="ECO:0000256" key="2">
    <source>
        <dbReference type="ARBA" id="ARBA00007866"/>
    </source>
</evidence>
<evidence type="ECO:0000256" key="17">
    <source>
        <dbReference type="RuleBase" id="RU000456"/>
    </source>
</evidence>
<dbReference type="InterPro" id="IPR001505">
    <property type="entry name" value="Copper_CuA"/>
</dbReference>
<dbReference type="GO" id="GO:0005886">
    <property type="term" value="C:plasma membrane"/>
    <property type="evidence" value="ECO:0007669"/>
    <property type="project" value="UniProtKB-SubCell"/>
</dbReference>
<dbReference type="EC" id="7.1.1.9" evidence="18"/>
<evidence type="ECO:0000256" key="14">
    <source>
        <dbReference type="ARBA" id="ARBA00024688"/>
    </source>
</evidence>
<keyword evidence="7 16" id="KW-0479">Metal-binding</keyword>
<dbReference type="PRINTS" id="PR01166">
    <property type="entry name" value="CYCOXIDASEII"/>
</dbReference>
<evidence type="ECO:0000256" key="11">
    <source>
        <dbReference type="ARBA" id="ARBA00023004"/>
    </source>
</evidence>
<evidence type="ECO:0000256" key="15">
    <source>
        <dbReference type="ARBA" id="ARBA00047816"/>
    </source>
</evidence>
<accession>A0A9D7QIY4</accession>
<dbReference type="InterPro" id="IPR014222">
    <property type="entry name" value="Cyt_c_oxidase_su2"/>
</dbReference>
<protein>
    <recommendedName>
        <fullName evidence="18">Cytochrome c oxidase subunit 2</fullName>
        <ecNumber evidence="18">7.1.1.9</ecNumber>
    </recommendedName>
</protein>
<dbReference type="PROSITE" id="PS50857">
    <property type="entry name" value="COX2_CUA"/>
    <property type="match status" value="1"/>
</dbReference>
<feature type="domain" description="Cytochrome oxidase subunit II transmembrane region profile" evidence="21">
    <location>
        <begin position="41"/>
        <end position="137"/>
    </location>
</feature>
<dbReference type="InterPro" id="IPR002429">
    <property type="entry name" value="CcO_II-like_C"/>
</dbReference>
<keyword evidence="12 18" id="KW-0186">Copper</keyword>
<dbReference type="SUPFAM" id="SSF49503">
    <property type="entry name" value="Cupredoxins"/>
    <property type="match status" value="1"/>
</dbReference>
<keyword evidence="13 19" id="KW-0472">Membrane</keyword>
<dbReference type="PROSITE" id="PS00078">
    <property type="entry name" value="COX2"/>
    <property type="match status" value="1"/>
</dbReference>
<feature type="transmembrane region" description="Helical" evidence="19">
    <location>
        <begin position="108"/>
        <end position="129"/>
    </location>
</feature>
<evidence type="ECO:0000256" key="18">
    <source>
        <dbReference type="RuleBase" id="RU004024"/>
    </source>
</evidence>
<dbReference type="InterPro" id="IPR011759">
    <property type="entry name" value="Cyt_c_oxidase_su2_TM_dom"/>
</dbReference>
<evidence type="ECO:0000256" key="10">
    <source>
        <dbReference type="ARBA" id="ARBA00022989"/>
    </source>
</evidence>
<dbReference type="SUPFAM" id="SSF81464">
    <property type="entry name" value="Cytochrome c oxidase subunit II-like, transmembrane region"/>
    <property type="match status" value="1"/>
</dbReference>